<dbReference type="Gene3D" id="2.60.40.10">
    <property type="entry name" value="Immunoglobulins"/>
    <property type="match status" value="1"/>
</dbReference>
<keyword evidence="1" id="KW-0378">Hydrolase</keyword>
<dbReference type="GO" id="GO:0005975">
    <property type="term" value="P:carbohydrate metabolic process"/>
    <property type="evidence" value="ECO:0007669"/>
    <property type="project" value="TreeGrafter"/>
</dbReference>
<feature type="region of interest" description="Disordered" evidence="2">
    <location>
        <begin position="446"/>
        <end position="471"/>
    </location>
</feature>
<dbReference type="RefSeq" id="WP_146511030.1">
    <property type="nucleotide sequence ID" value="NZ_SIHI01000013.1"/>
</dbReference>
<dbReference type="GO" id="GO:0001681">
    <property type="term" value="F:sialate O-acetylesterase activity"/>
    <property type="evidence" value="ECO:0007669"/>
    <property type="project" value="InterPro"/>
</dbReference>
<organism evidence="5 6">
    <name type="scientific">Thalassoglobus neptunius</name>
    <dbReference type="NCBI Taxonomy" id="1938619"/>
    <lineage>
        <taxon>Bacteria</taxon>
        <taxon>Pseudomonadati</taxon>
        <taxon>Planctomycetota</taxon>
        <taxon>Planctomycetia</taxon>
        <taxon>Planctomycetales</taxon>
        <taxon>Planctomycetaceae</taxon>
        <taxon>Thalassoglobus</taxon>
    </lineage>
</organism>
<proteinExistence type="predicted"/>
<reference evidence="5 6" key="1">
    <citation type="submission" date="2019-02" db="EMBL/GenBank/DDBJ databases">
        <title>Deep-cultivation of Planctomycetes and their phenomic and genomic characterization uncovers novel biology.</title>
        <authorList>
            <person name="Wiegand S."/>
            <person name="Jogler M."/>
            <person name="Boedeker C."/>
            <person name="Pinto D."/>
            <person name="Vollmers J."/>
            <person name="Rivas-Marin E."/>
            <person name="Kohn T."/>
            <person name="Peeters S.H."/>
            <person name="Heuer A."/>
            <person name="Rast P."/>
            <person name="Oberbeckmann S."/>
            <person name="Bunk B."/>
            <person name="Jeske O."/>
            <person name="Meyerdierks A."/>
            <person name="Storesund J.E."/>
            <person name="Kallscheuer N."/>
            <person name="Luecker S."/>
            <person name="Lage O.M."/>
            <person name="Pohl T."/>
            <person name="Merkel B.J."/>
            <person name="Hornburger P."/>
            <person name="Mueller R.-W."/>
            <person name="Bruemmer F."/>
            <person name="Labrenz M."/>
            <person name="Spormann A.M."/>
            <person name="Op Den Camp H."/>
            <person name="Overmann J."/>
            <person name="Amann R."/>
            <person name="Jetten M.S.M."/>
            <person name="Mascher T."/>
            <person name="Medema M.H."/>
            <person name="Devos D.P."/>
            <person name="Kaster A.-K."/>
            <person name="Ovreas L."/>
            <person name="Rohde M."/>
            <person name="Galperin M.Y."/>
            <person name="Jogler C."/>
        </authorList>
    </citation>
    <scope>NUCLEOTIDE SEQUENCE [LARGE SCALE GENOMIC DNA]</scope>
    <source>
        <strain evidence="5 6">KOR42</strain>
    </source>
</reference>
<sequence precursor="true">MKPIKWMFSVAVLIGSMAPAIADAEVKLPSIIGDNMVLQRGQKVPIWGWDEPGQEVKVTIQGTSKTGTANENGRWEVIFEDLETGANNEVQIVGSSERTLKNVAVGEVWLCSGQSNMEWTVNNSINAAEERAAANYPLIRHIKIPHTPMKTPQDNVPSNGWEVTTPETVGNYTAVGYFFALNLQAQLDVPIGLIGSNWGGTRIEPWTPPVGFKEVPALKSIADNLDSYPQVSPEGKVNHQSPLALYNGMISPLVPYAIRGAIWYQGESNRHDGMLYFEKMKALISGWRHLWNNPEMPFYYVQLAPYRYKGEDVILPKVWEAQTEALTIPNTGMAVTVDIGNVDDIHPRNKQDVGYRLALWALAKTYGHDDLVYSGPLFKSMEVKGNKIVLSFDHVGDGLASRDGEPLSHFEVAGENGEYKPAKAEIKGDTVVVSSKDVPMPKSVRLGWHQEAEPNLSNKNGLPASPFRAGE</sequence>
<dbReference type="InterPro" id="IPR013783">
    <property type="entry name" value="Ig-like_fold"/>
</dbReference>
<dbReference type="InterPro" id="IPR005181">
    <property type="entry name" value="SASA"/>
</dbReference>
<keyword evidence="6" id="KW-1185">Reference proteome</keyword>
<feature type="domain" description="Sialate O-acetylesterase" evidence="4">
    <location>
        <begin position="107"/>
        <end position="350"/>
    </location>
</feature>
<accession>A0A5C5WN61</accession>
<gene>
    <name evidence="5" type="ORF">KOR42_35890</name>
</gene>
<protein>
    <recommendedName>
        <fullName evidence="4">Sialate O-acetylesterase domain-containing protein</fullName>
    </recommendedName>
</protein>
<dbReference type="Pfam" id="PF03629">
    <property type="entry name" value="SASA"/>
    <property type="match status" value="1"/>
</dbReference>
<dbReference type="OrthoDB" id="9795554at2"/>
<evidence type="ECO:0000313" key="5">
    <source>
        <dbReference type="EMBL" id="TWT51541.1"/>
    </source>
</evidence>
<dbReference type="PANTHER" id="PTHR22901">
    <property type="entry name" value="SIALATE O-ACETYLESTERASE"/>
    <property type="match status" value="1"/>
</dbReference>
<dbReference type="InterPro" id="IPR036514">
    <property type="entry name" value="SGNH_hydro_sf"/>
</dbReference>
<name>A0A5C5WN61_9PLAN</name>
<dbReference type="AlphaFoldDB" id="A0A5C5WN61"/>
<dbReference type="Proteomes" id="UP000317243">
    <property type="component" value="Unassembled WGS sequence"/>
</dbReference>
<dbReference type="SUPFAM" id="SSF52266">
    <property type="entry name" value="SGNH hydrolase"/>
    <property type="match status" value="1"/>
</dbReference>
<dbReference type="Gene3D" id="3.40.50.1110">
    <property type="entry name" value="SGNH hydrolase"/>
    <property type="match status" value="1"/>
</dbReference>
<evidence type="ECO:0000259" key="4">
    <source>
        <dbReference type="Pfam" id="PF03629"/>
    </source>
</evidence>
<evidence type="ECO:0000256" key="2">
    <source>
        <dbReference type="SAM" id="MobiDB-lite"/>
    </source>
</evidence>
<keyword evidence="3" id="KW-0732">Signal</keyword>
<evidence type="ECO:0000256" key="3">
    <source>
        <dbReference type="SAM" id="SignalP"/>
    </source>
</evidence>
<evidence type="ECO:0000313" key="6">
    <source>
        <dbReference type="Proteomes" id="UP000317243"/>
    </source>
</evidence>
<feature type="chain" id="PRO_5022780408" description="Sialate O-acetylesterase domain-containing protein" evidence="3">
    <location>
        <begin position="23"/>
        <end position="471"/>
    </location>
</feature>
<dbReference type="EMBL" id="SIHI01000013">
    <property type="protein sequence ID" value="TWT51541.1"/>
    <property type="molecule type" value="Genomic_DNA"/>
</dbReference>
<comment type="caution">
    <text evidence="5">The sequence shown here is derived from an EMBL/GenBank/DDBJ whole genome shotgun (WGS) entry which is preliminary data.</text>
</comment>
<dbReference type="InterPro" id="IPR039329">
    <property type="entry name" value="SIAE"/>
</dbReference>
<evidence type="ECO:0000256" key="1">
    <source>
        <dbReference type="ARBA" id="ARBA00022801"/>
    </source>
</evidence>
<feature type="signal peptide" evidence="3">
    <location>
        <begin position="1"/>
        <end position="22"/>
    </location>
</feature>
<dbReference type="PANTHER" id="PTHR22901:SF0">
    <property type="entry name" value="SIALATE O-ACETYLESTERASE"/>
    <property type="match status" value="1"/>
</dbReference>